<gene>
    <name evidence="2" type="ORF">GCK32_006815</name>
</gene>
<dbReference type="Proteomes" id="UP001331761">
    <property type="component" value="Unassembled WGS sequence"/>
</dbReference>
<evidence type="ECO:0000313" key="3">
    <source>
        <dbReference type="Proteomes" id="UP001331761"/>
    </source>
</evidence>
<dbReference type="GO" id="GO:0008422">
    <property type="term" value="F:beta-glucosidase activity"/>
    <property type="evidence" value="ECO:0007669"/>
    <property type="project" value="TreeGrafter"/>
</dbReference>
<dbReference type="InterPro" id="IPR024462">
    <property type="entry name" value="GH116_N"/>
</dbReference>
<keyword evidence="3" id="KW-1185">Reference proteome</keyword>
<accession>A0AAN8FE52</accession>
<reference evidence="2 3" key="1">
    <citation type="submission" date="2019-10" db="EMBL/GenBank/DDBJ databases">
        <title>Assembly and Annotation for the nematode Trichostrongylus colubriformis.</title>
        <authorList>
            <person name="Martin J."/>
        </authorList>
    </citation>
    <scope>NUCLEOTIDE SEQUENCE [LARGE SCALE GENOMIC DNA]</scope>
    <source>
        <strain evidence="2">G859</strain>
        <tissue evidence="2">Whole worm</tissue>
    </source>
</reference>
<dbReference type="PANTHER" id="PTHR12654">
    <property type="entry name" value="BILE ACID BETA-GLUCOSIDASE-RELATED"/>
    <property type="match status" value="1"/>
</dbReference>
<dbReference type="PANTHER" id="PTHR12654:SF2">
    <property type="entry name" value="NON-LYSOSOMAL GLUCOSYLCERAMIDASE"/>
    <property type="match status" value="1"/>
</dbReference>
<comment type="caution">
    <text evidence="2">The sequence shown here is derived from an EMBL/GenBank/DDBJ whole genome shotgun (WGS) entry which is preliminary data.</text>
</comment>
<evidence type="ECO:0000313" key="2">
    <source>
        <dbReference type="EMBL" id="KAK5977032.1"/>
    </source>
</evidence>
<dbReference type="InterPro" id="IPR052566">
    <property type="entry name" value="Non-lysos_glucosylceramidase"/>
</dbReference>
<dbReference type="Pfam" id="PF12215">
    <property type="entry name" value="Glyco_hydr_116N"/>
    <property type="match status" value="1"/>
</dbReference>
<organism evidence="2 3">
    <name type="scientific">Trichostrongylus colubriformis</name>
    <name type="common">Black scour worm</name>
    <dbReference type="NCBI Taxonomy" id="6319"/>
    <lineage>
        <taxon>Eukaryota</taxon>
        <taxon>Metazoa</taxon>
        <taxon>Ecdysozoa</taxon>
        <taxon>Nematoda</taxon>
        <taxon>Chromadorea</taxon>
        <taxon>Rhabditida</taxon>
        <taxon>Rhabditina</taxon>
        <taxon>Rhabditomorpha</taxon>
        <taxon>Strongyloidea</taxon>
        <taxon>Trichostrongylidae</taxon>
        <taxon>Trichostrongylus</taxon>
    </lineage>
</organism>
<protein>
    <recommendedName>
        <fullName evidence="1">Glycosyl-hydrolase family 116 N-terminal domain-containing protein</fullName>
    </recommendedName>
</protein>
<proteinExistence type="predicted"/>
<evidence type="ECO:0000259" key="1">
    <source>
        <dbReference type="Pfam" id="PF12215"/>
    </source>
</evidence>
<name>A0AAN8FE52_TRICO</name>
<sequence length="221" mass="25574">MRIFMNQNLLQFEFQLYIISLFVRRLSWSTDPASGLAGKFTMVAELQPNHNVNSGRTRLPAELTGPGWKARGDRIPTDKRVPFNRPTAKQIFDALPFVRRYFIYWMRHTFDKEKLFINTFQPLKHKPFYGVPCGGIGSGAMGRDFRGGFCKFSLRPGLVEHKVDVIPANQFILSVRRDNRCIYQKVLCAADIVLSGQQLSAWDFSFPKKDVHYRLRSNIHM</sequence>
<dbReference type="AlphaFoldDB" id="A0AAN8FE52"/>
<feature type="domain" description="Glycosyl-hydrolase family 116 N-terminal" evidence="1">
    <location>
        <begin position="130"/>
        <end position="214"/>
    </location>
</feature>
<dbReference type="EMBL" id="WIXE01011111">
    <property type="protein sequence ID" value="KAK5977032.1"/>
    <property type="molecule type" value="Genomic_DNA"/>
</dbReference>